<dbReference type="InterPro" id="IPR013783">
    <property type="entry name" value="Ig-like_fold"/>
</dbReference>
<organism evidence="1 2">
    <name type="scientific">Biomphalaria glabrata</name>
    <name type="common">Bloodfluke planorb</name>
    <name type="synonym">Freshwater snail</name>
    <dbReference type="NCBI Taxonomy" id="6526"/>
    <lineage>
        <taxon>Eukaryota</taxon>
        <taxon>Metazoa</taxon>
        <taxon>Spiralia</taxon>
        <taxon>Lophotrochozoa</taxon>
        <taxon>Mollusca</taxon>
        <taxon>Gastropoda</taxon>
        <taxon>Heterobranchia</taxon>
        <taxon>Euthyneura</taxon>
        <taxon>Panpulmonata</taxon>
        <taxon>Hygrophila</taxon>
        <taxon>Lymnaeoidea</taxon>
        <taxon>Planorbidae</taxon>
        <taxon>Biomphalaria</taxon>
    </lineage>
</organism>
<dbReference type="OrthoDB" id="10272568at2759"/>
<dbReference type="EnsemblMetazoa" id="BGLB021887-RA">
    <property type="protein sequence ID" value="BGLB021887-PA"/>
    <property type="gene ID" value="BGLB021887"/>
</dbReference>
<evidence type="ECO:0008006" key="3">
    <source>
        <dbReference type="Google" id="ProtNLM"/>
    </source>
</evidence>
<dbReference type="InterPro" id="IPR036179">
    <property type="entry name" value="Ig-like_dom_sf"/>
</dbReference>
<reference evidence="1" key="1">
    <citation type="submission" date="2020-05" db="UniProtKB">
        <authorList>
            <consortium name="EnsemblMetazoa"/>
        </authorList>
    </citation>
    <scope>IDENTIFICATION</scope>
    <source>
        <strain evidence="1">BB02</strain>
    </source>
</reference>
<evidence type="ECO:0000313" key="1">
    <source>
        <dbReference type="EnsemblMetazoa" id="BGLB021887-PA"/>
    </source>
</evidence>
<protein>
    <recommendedName>
        <fullName evidence="3">Ig-like domain-containing protein</fullName>
    </recommendedName>
</protein>
<evidence type="ECO:0000313" key="2">
    <source>
        <dbReference type="Proteomes" id="UP000076420"/>
    </source>
</evidence>
<dbReference type="SUPFAM" id="SSF48726">
    <property type="entry name" value="Immunoglobulin"/>
    <property type="match status" value="1"/>
</dbReference>
<gene>
    <name evidence="1" type="primary">106060352</name>
</gene>
<dbReference type="Proteomes" id="UP000076420">
    <property type="component" value="Unassembled WGS sequence"/>
</dbReference>
<dbReference type="VEuPathDB" id="VectorBase:BGLB021887"/>
<dbReference type="AlphaFoldDB" id="A0A2C9KP12"/>
<dbReference type="KEGG" id="bgt:106060352"/>
<name>A0A2C9KP12_BIOGL</name>
<proteinExistence type="predicted"/>
<dbReference type="VEuPathDB" id="VectorBase:BGLAX_038044"/>
<accession>A0A2C9KP12</accession>
<sequence length="273" mass="31252">MSFLNRGPSSNMSFLIEDQYLPARRKWDILFNGYEINDENTGKALTLVYVLGAQSSDAGVYRCGYKNAQSSTIFSEEFNLTVTQPRARRFVTPRPPFANKHFLELKDELFVQCSVDEILDDDMPLKFHIVGLVMQRKFVLNDTYDNMAAFLPNQSTNGTFLSFRPNGAIWNANFTSYPTNDPRNRTLAINVYMHNASCEDIALYRCGTKIINDTEYKFSTDLDIQGSDDAKLLETRRIPAVVASEWRFRWKRLVVELDRLGTRANEAPSGYFG</sequence>
<dbReference type="Gene3D" id="2.60.40.10">
    <property type="entry name" value="Immunoglobulins"/>
    <property type="match status" value="1"/>
</dbReference>